<comment type="caution">
    <text evidence="7">The sequence shown here is derived from an EMBL/GenBank/DDBJ whole genome shotgun (WGS) entry which is preliminary data.</text>
</comment>
<reference evidence="7" key="2">
    <citation type="journal article" date="2023" name="IMA Fungus">
        <title>Comparative genomic study of the Penicillium genus elucidates a diverse pangenome and 15 lateral gene transfer events.</title>
        <authorList>
            <person name="Petersen C."/>
            <person name="Sorensen T."/>
            <person name="Nielsen M.R."/>
            <person name="Sondergaard T.E."/>
            <person name="Sorensen J.L."/>
            <person name="Fitzpatrick D.A."/>
            <person name="Frisvad J.C."/>
            <person name="Nielsen K.L."/>
        </authorList>
    </citation>
    <scope>NUCLEOTIDE SEQUENCE</scope>
    <source>
        <strain evidence="7">IBT 23319</strain>
    </source>
</reference>
<keyword evidence="6" id="KW-0186">Copper</keyword>
<keyword evidence="5 6" id="KW-0472">Membrane</keyword>
<evidence type="ECO:0000256" key="3">
    <source>
        <dbReference type="ARBA" id="ARBA00022692"/>
    </source>
</evidence>
<evidence type="ECO:0000313" key="8">
    <source>
        <dbReference type="Proteomes" id="UP001147733"/>
    </source>
</evidence>
<keyword evidence="6" id="KW-0187">Copper transport</keyword>
<dbReference type="EMBL" id="JAPQKT010000003">
    <property type="protein sequence ID" value="KAJ5235465.1"/>
    <property type="molecule type" value="Genomic_DNA"/>
</dbReference>
<comment type="subcellular location">
    <subcellularLocation>
        <location evidence="1 6">Membrane</location>
        <topology evidence="1 6">Multi-pass membrane protein</topology>
    </subcellularLocation>
</comment>
<keyword evidence="6" id="KW-0406">Ion transport</keyword>
<keyword evidence="3 6" id="KW-0812">Transmembrane</keyword>
<evidence type="ECO:0000256" key="4">
    <source>
        <dbReference type="ARBA" id="ARBA00022989"/>
    </source>
</evidence>
<comment type="similarity">
    <text evidence="2 6">Belongs to the copper transporter (Ctr) (TC 1.A.56) family. SLC31A subfamily.</text>
</comment>
<keyword evidence="8" id="KW-1185">Reference proteome</keyword>
<dbReference type="AlphaFoldDB" id="A0A9W9TQR5"/>
<name>A0A9W9TQR5_PENCI</name>
<dbReference type="GeneID" id="81382720"/>
<dbReference type="PANTHER" id="PTHR12483:SF73">
    <property type="entry name" value="COPPER TRANSPORT PROTEIN CTR3"/>
    <property type="match status" value="1"/>
</dbReference>
<evidence type="ECO:0000256" key="6">
    <source>
        <dbReference type="RuleBase" id="RU367022"/>
    </source>
</evidence>
<protein>
    <recommendedName>
        <fullName evidence="6">Copper transport protein</fullName>
    </recommendedName>
</protein>
<organism evidence="7 8">
    <name type="scientific">Penicillium citrinum</name>
    <dbReference type="NCBI Taxonomy" id="5077"/>
    <lineage>
        <taxon>Eukaryota</taxon>
        <taxon>Fungi</taxon>
        <taxon>Dikarya</taxon>
        <taxon>Ascomycota</taxon>
        <taxon>Pezizomycotina</taxon>
        <taxon>Eurotiomycetes</taxon>
        <taxon>Eurotiomycetidae</taxon>
        <taxon>Eurotiales</taxon>
        <taxon>Aspergillaceae</taxon>
        <taxon>Penicillium</taxon>
    </lineage>
</organism>
<feature type="transmembrane region" description="Helical" evidence="6">
    <location>
        <begin position="79"/>
        <end position="98"/>
    </location>
</feature>
<keyword evidence="6" id="KW-0813">Transport</keyword>
<reference evidence="7" key="1">
    <citation type="submission" date="2022-11" db="EMBL/GenBank/DDBJ databases">
        <authorList>
            <person name="Petersen C."/>
        </authorList>
    </citation>
    <scope>NUCLEOTIDE SEQUENCE</scope>
    <source>
        <strain evidence="7">IBT 23319</strain>
    </source>
</reference>
<evidence type="ECO:0000256" key="1">
    <source>
        <dbReference type="ARBA" id="ARBA00004141"/>
    </source>
</evidence>
<dbReference type="Proteomes" id="UP001147733">
    <property type="component" value="Unassembled WGS sequence"/>
</dbReference>
<dbReference type="GO" id="GO:0016020">
    <property type="term" value="C:membrane"/>
    <property type="evidence" value="ECO:0007669"/>
    <property type="project" value="UniProtKB-SubCell"/>
</dbReference>
<evidence type="ECO:0000256" key="2">
    <source>
        <dbReference type="ARBA" id="ARBA00006921"/>
    </source>
</evidence>
<keyword evidence="4 6" id="KW-1133">Transmembrane helix</keyword>
<dbReference type="Pfam" id="PF04145">
    <property type="entry name" value="Ctr"/>
    <property type="match status" value="1"/>
</dbReference>
<dbReference type="OrthoDB" id="161814at2759"/>
<evidence type="ECO:0000313" key="7">
    <source>
        <dbReference type="EMBL" id="KAJ5235465.1"/>
    </source>
</evidence>
<evidence type="ECO:0000256" key="5">
    <source>
        <dbReference type="ARBA" id="ARBA00023136"/>
    </source>
</evidence>
<sequence>MEATGSMPSDIAFMGVPTVTGIGPANATGLNSMDGIPAMTGIPSMPGMVGSSCKIDMLWNWYTIDACFLSHSWQITSHGMFAGSCIGVFCLVLCLEALRRLGREYDAFVLRRARQRQMDFQEPPLEMNTEPSTAENTTKACCLRTDPASKADGNDIHPEVAKAPPNQQHHIISPPEVSSESCSSNPQVAGTDNGAHWPLVTPQPQRRAISARLLRTDAAEQQQQQRVRSVPREIHHRPSPVEQIVRALLHTLQFGVAYIVMLLAMYYNGYLIICIFIGAFLGSLIFSWEEVSLDKQ</sequence>
<dbReference type="InterPro" id="IPR007274">
    <property type="entry name" value="Cop_transporter"/>
</dbReference>
<proteinExistence type="inferred from homology"/>
<dbReference type="GO" id="GO:0005375">
    <property type="term" value="F:copper ion transmembrane transporter activity"/>
    <property type="evidence" value="ECO:0007669"/>
    <property type="project" value="UniProtKB-UniRule"/>
</dbReference>
<accession>A0A9W9TQR5</accession>
<feature type="transmembrane region" description="Helical" evidence="6">
    <location>
        <begin position="270"/>
        <end position="288"/>
    </location>
</feature>
<dbReference type="RefSeq" id="XP_056502965.1">
    <property type="nucleotide sequence ID" value="XM_056643553.1"/>
</dbReference>
<gene>
    <name evidence="7" type="ORF">N7469_004633</name>
</gene>
<dbReference type="PANTHER" id="PTHR12483">
    <property type="entry name" value="SOLUTE CARRIER FAMILY 31 COPPER TRANSPORTERS"/>
    <property type="match status" value="1"/>
</dbReference>